<evidence type="ECO:0000313" key="8">
    <source>
        <dbReference type="Proteomes" id="UP000195141"/>
    </source>
</evidence>
<organism evidence="6">
    <name type="scientific">Candidatus Enterococcus clewellii</name>
    <dbReference type="NCBI Taxonomy" id="1834193"/>
    <lineage>
        <taxon>Bacteria</taxon>
        <taxon>Bacillati</taxon>
        <taxon>Bacillota</taxon>
        <taxon>Bacilli</taxon>
        <taxon>Lactobacillales</taxon>
        <taxon>Enterococcaceae</taxon>
        <taxon>Enterococcus</taxon>
    </lineage>
</organism>
<dbReference type="Gene3D" id="1.10.150.130">
    <property type="match status" value="1"/>
</dbReference>
<gene>
    <name evidence="6" type="ORF">A5888_001686</name>
    <name evidence="7" type="ORF">A5888_002923</name>
</gene>
<name>A0A242K9U4_9ENTE</name>
<reference evidence="7" key="2">
    <citation type="submission" date="2017-05" db="EMBL/GenBank/DDBJ databases">
        <authorList>
            <consortium name="The Broad Institute Genomics Platform"/>
            <consortium name="The Broad Institute Genomic Center for Infectious Diseases"/>
            <person name="Earl A."/>
            <person name="Manson A."/>
            <person name="Schwartman J."/>
            <person name="Gilmore M."/>
            <person name="Abouelleil A."/>
            <person name="Cao P."/>
            <person name="Chapman S."/>
            <person name="Cusick C."/>
            <person name="Shea T."/>
            <person name="Young S."/>
            <person name="Neafsey D."/>
            <person name="Nusbaum C."/>
            <person name="Birren B."/>
        </authorList>
    </citation>
    <scope>NUCLEOTIDE SEQUENCE</scope>
    <source>
        <strain evidence="7">9E7_DIV0242</strain>
    </source>
</reference>
<evidence type="ECO:0000259" key="5">
    <source>
        <dbReference type="PROSITE" id="PS51898"/>
    </source>
</evidence>
<dbReference type="GO" id="GO:0015074">
    <property type="term" value="P:DNA integration"/>
    <property type="evidence" value="ECO:0007669"/>
    <property type="project" value="UniProtKB-KW"/>
</dbReference>
<keyword evidence="2" id="KW-0229">DNA integration</keyword>
<dbReference type="InterPro" id="IPR002104">
    <property type="entry name" value="Integrase_catalytic"/>
</dbReference>
<keyword evidence="4" id="KW-0233">DNA recombination</keyword>
<dbReference type="SUPFAM" id="SSF56349">
    <property type="entry name" value="DNA breaking-rejoining enzymes"/>
    <property type="match status" value="1"/>
</dbReference>
<dbReference type="EMBL" id="NGMM01000002">
    <property type="protein sequence ID" value="OTP17548.1"/>
    <property type="molecule type" value="Genomic_DNA"/>
</dbReference>
<dbReference type="InterPro" id="IPR010998">
    <property type="entry name" value="Integrase_recombinase_N"/>
</dbReference>
<reference evidence="7" key="3">
    <citation type="submission" date="2024-03" db="EMBL/GenBank/DDBJ databases">
        <title>The Genome Sequence of Enterococcus sp. DIV0242b.</title>
        <authorList>
            <consortium name="The Broad Institute Genomics Platform"/>
            <consortium name="The Broad Institute Microbial Omics Core"/>
            <consortium name="The Broad Institute Genomic Center for Infectious Diseases"/>
            <person name="Earl A."/>
            <person name="Manson A."/>
            <person name="Gilmore M."/>
            <person name="Schwartman J."/>
            <person name="Shea T."/>
            <person name="Abouelleil A."/>
            <person name="Cao P."/>
            <person name="Chapman S."/>
            <person name="Cusick C."/>
            <person name="Young S."/>
            <person name="Neafsey D."/>
            <person name="Nusbaum C."/>
            <person name="Birren B."/>
        </authorList>
    </citation>
    <scope>NUCLEOTIDE SEQUENCE</scope>
    <source>
        <strain evidence="7">9E7_DIV0242</strain>
    </source>
</reference>
<dbReference type="InterPro" id="IPR013762">
    <property type="entry name" value="Integrase-like_cat_sf"/>
</dbReference>
<dbReference type="OrthoDB" id="9803188at2"/>
<comment type="similarity">
    <text evidence="1">Belongs to the 'phage' integrase family.</text>
</comment>
<evidence type="ECO:0000256" key="3">
    <source>
        <dbReference type="ARBA" id="ARBA00023125"/>
    </source>
</evidence>
<dbReference type="InterPro" id="IPR004107">
    <property type="entry name" value="Integrase_SAM-like_N"/>
</dbReference>
<dbReference type="Pfam" id="PF14659">
    <property type="entry name" value="Phage_int_SAM_3"/>
    <property type="match status" value="1"/>
</dbReference>
<dbReference type="AlphaFoldDB" id="A0A242K9U4"/>
<dbReference type="Gene3D" id="1.10.443.10">
    <property type="entry name" value="Intergrase catalytic core"/>
    <property type="match status" value="1"/>
</dbReference>
<evidence type="ECO:0000313" key="6">
    <source>
        <dbReference type="EMBL" id="OTP17548.1"/>
    </source>
</evidence>
<dbReference type="EMBL" id="CP147247">
    <property type="protein sequence ID" value="WYJ91155.1"/>
    <property type="molecule type" value="Genomic_DNA"/>
</dbReference>
<dbReference type="CDD" id="cd01189">
    <property type="entry name" value="INT_ICEBs1_C_like"/>
    <property type="match status" value="1"/>
</dbReference>
<sequence>MWMEKTSDGKFKYRERYTDPYTEKYRTVSVTLLSNSRQAQNKAQRYLNEEIGKRLSIKIEGSDTFKNVLEEWLEKYKHTVKETTYWRNEWNVKLIRRFLKDDIIVKNIDTPLIQQGLDKLYYEDNYSLSTVKNCKSLIRIILEHARKKNLIEHNPVNDVTIHQKAMKYEDLEKIENKYLEKDELKKILFIQRNLFKSKRFADLAEFMALTGVRFGEAIALDYSCLNGNILNIDGTLDYTTKGTPELHKTLPKTAAAIRKVELNQRAVDILNDCKLENKLNTSKRFTDKGFFFSSLLGNPIAICNFNDSLKRAAKHAGVDKNLSSHILRHTHISMLAEKRIPIKAIMERVGHTDAEITTKIYTHVTEEMKRDIIEALEEIEL</sequence>
<keyword evidence="3" id="KW-0238">DNA-binding</keyword>
<evidence type="ECO:0000256" key="1">
    <source>
        <dbReference type="ARBA" id="ARBA00008857"/>
    </source>
</evidence>
<evidence type="ECO:0000256" key="4">
    <source>
        <dbReference type="ARBA" id="ARBA00023172"/>
    </source>
</evidence>
<proteinExistence type="inferred from homology"/>
<dbReference type="RefSeq" id="WP_086348747.1">
    <property type="nucleotide sequence ID" value="NZ_CP147247.1"/>
</dbReference>
<dbReference type="GO" id="GO:0003677">
    <property type="term" value="F:DNA binding"/>
    <property type="evidence" value="ECO:0007669"/>
    <property type="project" value="UniProtKB-KW"/>
</dbReference>
<dbReference type="PANTHER" id="PTHR30349">
    <property type="entry name" value="PHAGE INTEGRASE-RELATED"/>
    <property type="match status" value="1"/>
</dbReference>
<dbReference type="PANTHER" id="PTHR30349:SF64">
    <property type="entry name" value="PROPHAGE INTEGRASE INTD-RELATED"/>
    <property type="match status" value="1"/>
</dbReference>
<dbReference type="InterPro" id="IPR011010">
    <property type="entry name" value="DNA_brk_join_enz"/>
</dbReference>
<reference evidence="6" key="1">
    <citation type="submission" date="2017-05" db="EMBL/GenBank/DDBJ databases">
        <title>The Genome Sequence of Enterococcus sp. 9E7_DIV0242.</title>
        <authorList>
            <consortium name="The Broad Institute Genomics Platform"/>
            <consortium name="The Broad Institute Genomic Center for Infectious Diseases"/>
            <person name="Earl A."/>
            <person name="Manson A."/>
            <person name="Schwartman J."/>
            <person name="Gilmore M."/>
            <person name="Abouelleil A."/>
            <person name="Cao P."/>
            <person name="Chapman S."/>
            <person name="Cusick C."/>
            <person name="Shea T."/>
            <person name="Young S."/>
            <person name="Neafsey D."/>
            <person name="Nusbaum C."/>
            <person name="Birren B."/>
        </authorList>
    </citation>
    <scope>NUCLEOTIDE SEQUENCE [LARGE SCALE GENOMIC DNA]</scope>
    <source>
        <strain evidence="6">9E7_DIV0242</strain>
    </source>
</reference>
<dbReference type="Proteomes" id="UP000195141">
    <property type="component" value="Chromosome"/>
</dbReference>
<dbReference type="Pfam" id="PF00589">
    <property type="entry name" value="Phage_integrase"/>
    <property type="match status" value="1"/>
</dbReference>
<dbReference type="GO" id="GO:0006310">
    <property type="term" value="P:DNA recombination"/>
    <property type="evidence" value="ECO:0007669"/>
    <property type="project" value="UniProtKB-KW"/>
</dbReference>
<evidence type="ECO:0000313" key="7">
    <source>
        <dbReference type="EMBL" id="WYJ91155.1"/>
    </source>
</evidence>
<accession>A0A242K9U4</accession>
<protein>
    <recommendedName>
        <fullName evidence="5">Tyr recombinase domain-containing protein</fullName>
    </recommendedName>
</protein>
<dbReference type="InterPro" id="IPR050090">
    <property type="entry name" value="Tyrosine_recombinase_XerCD"/>
</dbReference>
<evidence type="ECO:0000256" key="2">
    <source>
        <dbReference type="ARBA" id="ARBA00022908"/>
    </source>
</evidence>
<feature type="domain" description="Tyr recombinase" evidence="5">
    <location>
        <begin position="174"/>
        <end position="374"/>
    </location>
</feature>
<keyword evidence="8" id="KW-1185">Reference proteome</keyword>
<dbReference type="PROSITE" id="PS51898">
    <property type="entry name" value="TYR_RECOMBINASE"/>
    <property type="match status" value="1"/>
</dbReference>